<dbReference type="PATRIC" id="fig|28229.3.peg.2768"/>
<evidence type="ECO:0000256" key="9">
    <source>
        <dbReference type="ARBA" id="ARBA00031636"/>
    </source>
</evidence>
<evidence type="ECO:0000256" key="8">
    <source>
        <dbReference type="ARBA" id="ARBA00023136"/>
    </source>
</evidence>
<dbReference type="RefSeq" id="WP_231562052.1">
    <property type="nucleotide sequence ID" value="NZ_JQEC01000039.1"/>
</dbReference>
<evidence type="ECO:0000256" key="6">
    <source>
        <dbReference type="ARBA" id="ARBA00022989"/>
    </source>
</evidence>
<dbReference type="Pfam" id="PF01554">
    <property type="entry name" value="MatE"/>
    <property type="match status" value="2"/>
</dbReference>
<dbReference type="PANTHER" id="PTHR43298">
    <property type="entry name" value="MULTIDRUG RESISTANCE PROTEIN NORM-RELATED"/>
    <property type="match status" value="1"/>
</dbReference>
<feature type="transmembrane region" description="Helical" evidence="10">
    <location>
        <begin position="12"/>
        <end position="32"/>
    </location>
</feature>
<keyword evidence="3" id="KW-0050">Antiport</keyword>
<gene>
    <name evidence="11" type="ORF">GAB14E_3050</name>
</gene>
<dbReference type="EMBL" id="JQEC01000039">
    <property type="protein sequence ID" value="KGJ91893.1"/>
    <property type="molecule type" value="Genomic_DNA"/>
</dbReference>
<feature type="transmembrane region" description="Helical" evidence="10">
    <location>
        <begin position="385"/>
        <end position="404"/>
    </location>
</feature>
<evidence type="ECO:0000256" key="5">
    <source>
        <dbReference type="ARBA" id="ARBA00022692"/>
    </source>
</evidence>
<evidence type="ECO:0000256" key="10">
    <source>
        <dbReference type="SAM" id="Phobius"/>
    </source>
</evidence>
<feature type="transmembrane region" description="Helical" evidence="10">
    <location>
        <begin position="315"/>
        <end position="336"/>
    </location>
</feature>
<dbReference type="PIRSF" id="PIRSF006603">
    <property type="entry name" value="DinF"/>
    <property type="match status" value="1"/>
</dbReference>
<dbReference type="AlphaFoldDB" id="A0A099KQE5"/>
<feature type="transmembrane region" description="Helical" evidence="10">
    <location>
        <begin position="89"/>
        <end position="112"/>
    </location>
</feature>
<feature type="transmembrane region" description="Helical" evidence="10">
    <location>
        <begin position="164"/>
        <end position="184"/>
    </location>
</feature>
<dbReference type="InterPro" id="IPR002528">
    <property type="entry name" value="MATE_fam"/>
</dbReference>
<keyword evidence="4" id="KW-1003">Cell membrane</keyword>
<reference evidence="11 12" key="1">
    <citation type="submission" date="2014-08" db="EMBL/GenBank/DDBJ databases">
        <title>Genomic and Phenotypic Diversity of Colwellia psychrerythraea strains from Disparate Marine Basins.</title>
        <authorList>
            <person name="Techtmann S.M."/>
            <person name="Stelling S.C."/>
            <person name="Utturkar S.M."/>
            <person name="Alshibli N."/>
            <person name="Harris A."/>
            <person name="Brown S.D."/>
            <person name="Hazen T.C."/>
        </authorList>
    </citation>
    <scope>NUCLEOTIDE SEQUENCE [LARGE SCALE GENOMIC DNA]</scope>
    <source>
        <strain evidence="11 12">GAB14E</strain>
    </source>
</reference>
<dbReference type="NCBIfam" id="TIGR00797">
    <property type="entry name" value="matE"/>
    <property type="match status" value="1"/>
</dbReference>
<evidence type="ECO:0000256" key="2">
    <source>
        <dbReference type="ARBA" id="ARBA00022448"/>
    </source>
</evidence>
<comment type="subcellular location">
    <subcellularLocation>
        <location evidence="1">Cell inner membrane</location>
        <topology evidence="1">Multi-pass membrane protein</topology>
    </subcellularLocation>
</comment>
<name>A0A099KQE5_COLPS</name>
<dbReference type="Proteomes" id="UP000029868">
    <property type="component" value="Unassembled WGS sequence"/>
</dbReference>
<feature type="transmembrane region" description="Helical" evidence="10">
    <location>
        <begin position="190"/>
        <end position="214"/>
    </location>
</feature>
<dbReference type="GO" id="GO:0015297">
    <property type="term" value="F:antiporter activity"/>
    <property type="evidence" value="ECO:0007669"/>
    <property type="project" value="UniProtKB-KW"/>
</dbReference>
<proteinExistence type="predicted"/>
<feature type="transmembrane region" description="Helical" evidence="10">
    <location>
        <begin position="44"/>
        <end position="68"/>
    </location>
</feature>
<keyword evidence="2" id="KW-0813">Transport</keyword>
<protein>
    <recommendedName>
        <fullName evidence="9">Multidrug-efflux transporter</fullName>
    </recommendedName>
</protein>
<feature type="transmembrane region" description="Helical" evidence="10">
    <location>
        <begin position="416"/>
        <end position="439"/>
    </location>
</feature>
<organism evidence="11 12">
    <name type="scientific">Colwellia psychrerythraea</name>
    <name type="common">Vibrio psychroerythus</name>
    <dbReference type="NCBI Taxonomy" id="28229"/>
    <lineage>
        <taxon>Bacteria</taxon>
        <taxon>Pseudomonadati</taxon>
        <taxon>Pseudomonadota</taxon>
        <taxon>Gammaproteobacteria</taxon>
        <taxon>Alteromonadales</taxon>
        <taxon>Colwelliaceae</taxon>
        <taxon>Colwellia</taxon>
    </lineage>
</organism>
<keyword evidence="8 10" id="KW-0472">Membrane</keyword>
<evidence type="ECO:0000256" key="3">
    <source>
        <dbReference type="ARBA" id="ARBA00022449"/>
    </source>
</evidence>
<dbReference type="InterPro" id="IPR048279">
    <property type="entry name" value="MdtK-like"/>
</dbReference>
<feature type="transmembrane region" description="Helical" evidence="10">
    <location>
        <begin position="132"/>
        <end position="152"/>
    </location>
</feature>
<feature type="transmembrane region" description="Helical" evidence="10">
    <location>
        <begin position="234"/>
        <end position="263"/>
    </location>
</feature>
<feature type="transmembrane region" description="Helical" evidence="10">
    <location>
        <begin position="356"/>
        <end position="378"/>
    </location>
</feature>
<keyword evidence="6 10" id="KW-1133">Transmembrane helix</keyword>
<feature type="transmembrane region" description="Helical" evidence="10">
    <location>
        <begin position="283"/>
        <end position="303"/>
    </location>
</feature>
<dbReference type="GO" id="GO:0042910">
    <property type="term" value="F:xenobiotic transmembrane transporter activity"/>
    <property type="evidence" value="ECO:0007669"/>
    <property type="project" value="InterPro"/>
</dbReference>
<evidence type="ECO:0000256" key="4">
    <source>
        <dbReference type="ARBA" id="ARBA00022475"/>
    </source>
</evidence>
<dbReference type="GO" id="GO:0006811">
    <property type="term" value="P:monoatomic ion transport"/>
    <property type="evidence" value="ECO:0007669"/>
    <property type="project" value="UniProtKB-KW"/>
</dbReference>
<keyword evidence="5 10" id="KW-0812">Transmembrane</keyword>
<evidence type="ECO:0000313" key="12">
    <source>
        <dbReference type="Proteomes" id="UP000029868"/>
    </source>
</evidence>
<evidence type="ECO:0000256" key="7">
    <source>
        <dbReference type="ARBA" id="ARBA00023065"/>
    </source>
</evidence>
<accession>A0A099KQE5</accession>
<dbReference type="PANTHER" id="PTHR43298:SF2">
    <property type="entry name" value="FMN_FAD EXPORTER YEEO-RELATED"/>
    <property type="match status" value="1"/>
</dbReference>
<dbReference type="InterPro" id="IPR050222">
    <property type="entry name" value="MATE_MdtK"/>
</dbReference>
<sequence>MKDLTQGSILKHLVTMALPMTIGMCIQTLYVLTDLYFVGELGGAAIAGLSLAGNIMFFIFALSQIFNIGTATTMAHAVGEKNQLIANRIFNQAVMSAVVATFIVLSFGVFFSQWYLVNSTPDIETIKAGLSYLYWFLPCMALQFLMVTFGAALRSCGLVKPMMIAQASSLIINIILSPILITGIGTGFAMGIAGAGLASSISVVVAVVYLWFYIAKKQQYITLNLKQWLPDKAIILRIVNIGFPAGAEFLLMFVYMTVTYWAIQGFGPDAQAGFGLGSKIIQALFLPVMALAFTLPAVAGQNYGAKKYKRVKSAFYWTVLLTIIFMLMVSLVSYFQPYLLVRYFSNEPEVIKQSTIFLQIVCFNYLATGFIFACSGFFQAIGNTWPAFFSTSTRLVSFVLPVVYMTENGGYSLADFWYLSVYAVIIQAVISVFLLIIIWNRLGKKRGLVPINNNTVANSFEG</sequence>
<dbReference type="GO" id="GO:0005886">
    <property type="term" value="C:plasma membrane"/>
    <property type="evidence" value="ECO:0007669"/>
    <property type="project" value="UniProtKB-SubCell"/>
</dbReference>
<evidence type="ECO:0000256" key="1">
    <source>
        <dbReference type="ARBA" id="ARBA00004429"/>
    </source>
</evidence>
<comment type="caution">
    <text evidence="11">The sequence shown here is derived from an EMBL/GenBank/DDBJ whole genome shotgun (WGS) entry which is preliminary data.</text>
</comment>
<evidence type="ECO:0000313" key="11">
    <source>
        <dbReference type="EMBL" id="KGJ91893.1"/>
    </source>
</evidence>
<keyword evidence="7" id="KW-0406">Ion transport</keyword>